<dbReference type="FunFam" id="3.40.50.300:FF:000134">
    <property type="entry name" value="Iron-enterobactin ABC transporter ATP-binding protein"/>
    <property type="match status" value="1"/>
</dbReference>
<keyword evidence="2" id="KW-0547">Nucleotide-binding</keyword>
<evidence type="ECO:0000259" key="4">
    <source>
        <dbReference type="PROSITE" id="PS50893"/>
    </source>
</evidence>
<dbReference type="AlphaFoldDB" id="A0AAJ1WI36"/>
<dbReference type="CDD" id="cd03214">
    <property type="entry name" value="ABC_Iron-Siderophores_B12_Hemin"/>
    <property type="match status" value="1"/>
</dbReference>
<keyword evidence="1" id="KW-0813">Transport</keyword>
<dbReference type="InterPro" id="IPR003593">
    <property type="entry name" value="AAA+_ATPase"/>
</dbReference>
<dbReference type="SMART" id="SM00382">
    <property type="entry name" value="AAA"/>
    <property type="match status" value="1"/>
</dbReference>
<dbReference type="GO" id="GO:0016887">
    <property type="term" value="F:ATP hydrolysis activity"/>
    <property type="evidence" value="ECO:0007669"/>
    <property type="project" value="InterPro"/>
</dbReference>
<reference evidence="5" key="1">
    <citation type="submission" date="2023-07" db="EMBL/GenBank/DDBJ databases">
        <title>Genomic Encyclopedia of Type Strains, Phase IV (KMG-IV): sequencing the most valuable type-strain genomes for metagenomic binning, comparative biology and taxonomic classification.</title>
        <authorList>
            <person name="Goeker M."/>
        </authorList>
    </citation>
    <scope>NUCLEOTIDE SEQUENCE</scope>
    <source>
        <strain evidence="5">DSM 23947</strain>
    </source>
</reference>
<dbReference type="PANTHER" id="PTHR42794:SF2">
    <property type="entry name" value="ABC TRANSPORTER ATP-BINDING PROTEIN"/>
    <property type="match status" value="1"/>
</dbReference>
<dbReference type="PROSITE" id="PS50893">
    <property type="entry name" value="ABC_TRANSPORTER_2"/>
    <property type="match status" value="1"/>
</dbReference>
<dbReference type="InterPro" id="IPR027417">
    <property type="entry name" value="P-loop_NTPase"/>
</dbReference>
<dbReference type="PROSITE" id="PS00211">
    <property type="entry name" value="ABC_TRANSPORTER_1"/>
    <property type="match status" value="1"/>
</dbReference>
<organism evidence="5 6">
    <name type="scientific">Oikeobacillus pervagus</name>
    <dbReference type="NCBI Taxonomy" id="1325931"/>
    <lineage>
        <taxon>Bacteria</taxon>
        <taxon>Bacillati</taxon>
        <taxon>Bacillota</taxon>
        <taxon>Bacilli</taxon>
        <taxon>Bacillales</taxon>
        <taxon>Bacillaceae</taxon>
        <taxon>Oikeobacillus</taxon>
    </lineage>
</organism>
<feature type="domain" description="ABC transporter" evidence="4">
    <location>
        <begin position="3"/>
        <end position="235"/>
    </location>
</feature>
<dbReference type="SUPFAM" id="SSF52540">
    <property type="entry name" value="P-loop containing nucleoside triphosphate hydrolases"/>
    <property type="match status" value="1"/>
</dbReference>
<dbReference type="GO" id="GO:0005524">
    <property type="term" value="F:ATP binding"/>
    <property type="evidence" value="ECO:0007669"/>
    <property type="project" value="UniProtKB-KW"/>
</dbReference>
<proteinExistence type="predicted"/>
<keyword evidence="3 5" id="KW-0067">ATP-binding</keyword>
<accession>A0AAJ1WI36</accession>
<sequence>MEISVEDVSYTIFDKKIINQVSLTIHHGELVGIIGPNGSGKSTLLKNMYRVLKPDGGVIQLDGRSITDINTKEIAKQLSVVSQESSVAFDFNVFEIILMGRTPHKKFLQPDTVEDEHIVRNALSQVNMSEYIDKRFTQLSGGEKQRVMIARAIAQGAKVMILDEPTNHLDIHHQLQVLELIRELQVTCVAALHDLNLAACYCDRLYVLNQGEIVASGTPKQVLTKELLKEVFNVHVEIGTHPVTKKIHLFYHAEEDA</sequence>
<name>A0AAJ1WI36_9BACI</name>
<protein>
    <submittedName>
        <fullName evidence="5">Iron complex transport system ATP-binding protein</fullName>
    </submittedName>
</protein>
<dbReference type="Pfam" id="PF00005">
    <property type="entry name" value="ABC_tran"/>
    <property type="match status" value="1"/>
</dbReference>
<dbReference type="InterPro" id="IPR017871">
    <property type="entry name" value="ABC_transporter-like_CS"/>
</dbReference>
<evidence type="ECO:0000256" key="1">
    <source>
        <dbReference type="ARBA" id="ARBA00022448"/>
    </source>
</evidence>
<dbReference type="NCBIfam" id="NF010068">
    <property type="entry name" value="PRK13548.1"/>
    <property type="match status" value="1"/>
</dbReference>
<dbReference type="EMBL" id="JAUSUC010000003">
    <property type="protein sequence ID" value="MDQ0213978.1"/>
    <property type="molecule type" value="Genomic_DNA"/>
</dbReference>
<gene>
    <name evidence="5" type="ORF">J2S13_000373</name>
</gene>
<evidence type="ECO:0000256" key="2">
    <source>
        <dbReference type="ARBA" id="ARBA00022741"/>
    </source>
</evidence>
<evidence type="ECO:0000313" key="6">
    <source>
        <dbReference type="Proteomes" id="UP001237207"/>
    </source>
</evidence>
<evidence type="ECO:0000313" key="5">
    <source>
        <dbReference type="EMBL" id="MDQ0213978.1"/>
    </source>
</evidence>
<keyword evidence="6" id="KW-1185">Reference proteome</keyword>
<dbReference type="Proteomes" id="UP001237207">
    <property type="component" value="Unassembled WGS sequence"/>
</dbReference>
<comment type="caution">
    <text evidence="5">The sequence shown here is derived from an EMBL/GenBank/DDBJ whole genome shotgun (WGS) entry which is preliminary data.</text>
</comment>
<dbReference type="RefSeq" id="WP_307255980.1">
    <property type="nucleotide sequence ID" value="NZ_JAUSUC010000003.1"/>
</dbReference>
<dbReference type="Gene3D" id="3.40.50.300">
    <property type="entry name" value="P-loop containing nucleotide triphosphate hydrolases"/>
    <property type="match status" value="1"/>
</dbReference>
<evidence type="ECO:0000256" key="3">
    <source>
        <dbReference type="ARBA" id="ARBA00022840"/>
    </source>
</evidence>
<dbReference type="InterPro" id="IPR003439">
    <property type="entry name" value="ABC_transporter-like_ATP-bd"/>
</dbReference>
<dbReference type="PANTHER" id="PTHR42794">
    <property type="entry name" value="HEMIN IMPORT ATP-BINDING PROTEIN HMUV"/>
    <property type="match status" value="1"/>
</dbReference>